<name>A0ABS8UCB0_9GAMM</name>
<dbReference type="RefSeq" id="WP_232135211.1">
    <property type="nucleotide sequence ID" value="NZ_JAJQKU010000002.1"/>
</dbReference>
<accession>A0ABS8UCB0</accession>
<evidence type="ECO:0000313" key="2">
    <source>
        <dbReference type="Proteomes" id="UP001430360"/>
    </source>
</evidence>
<organism evidence="1 2">
    <name type="scientific">Luteimonas fraxinea</name>
    <dbReference type="NCBI Taxonomy" id="2901869"/>
    <lineage>
        <taxon>Bacteria</taxon>
        <taxon>Pseudomonadati</taxon>
        <taxon>Pseudomonadota</taxon>
        <taxon>Gammaproteobacteria</taxon>
        <taxon>Lysobacterales</taxon>
        <taxon>Lysobacteraceae</taxon>
        <taxon>Luteimonas</taxon>
    </lineage>
</organism>
<gene>
    <name evidence="1" type="ORF">LTT95_06110</name>
</gene>
<dbReference type="Proteomes" id="UP001430360">
    <property type="component" value="Unassembled WGS sequence"/>
</dbReference>
<dbReference type="EMBL" id="JAJQKU010000002">
    <property type="protein sequence ID" value="MCD9096512.1"/>
    <property type="molecule type" value="Genomic_DNA"/>
</dbReference>
<protein>
    <submittedName>
        <fullName evidence="1">Uncharacterized protein</fullName>
    </submittedName>
</protein>
<sequence>MSETIASNVQGKPALGEVQRIIEDFDAIYPPQDVGAAVEAIGIATHGKGLSQWSDLVHKRLGTLSAPDQYGVREHLRDLTTEVVYAHALFDQPLEPVLKTLGAASSISAPPDTPKTAAPIDWTALIQAARVQSLLTQRYADNLDMHYPREFAVARAARRLADRGFPVEQERTRLRLAQLTNDRLITRLEKLIGDLGGLNLLRELFLKAIATYDANSERYMIVRDTRVGRPREPDFPWGYLIALSAKHVCRRNNRRPANNVWQEVVGLATDFAALHDV</sequence>
<evidence type="ECO:0000313" key="1">
    <source>
        <dbReference type="EMBL" id="MCD9096512.1"/>
    </source>
</evidence>
<proteinExistence type="predicted"/>
<keyword evidence="2" id="KW-1185">Reference proteome</keyword>
<reference evidence="1" key="1">
    <citation type="submission" date="2021-12" db="EMBL/GenBank/DDBJ databases">
        <authorList>
            <person name="Ulrich A."/>
        </authorList>
    </citation>
    <scope>NUCLEOTIDE SEQUENCE</scope>
    <source>
        <strain evidence="1">A1P009</strain>
    </source>
</reference>
<reference evidence="1" key="2">
    <citation type="journal article" date="2022" name="Syst. Appl. Microbiol.">
        <title>Physiological and genomic characterisation of Luteimonas fraxinea sp. nov., a bacterial species associated with trees tolerant to ash dieback.</title>
        <authorList>
            <person name="Ulrich K."/>
            <person name="Becker R."/>
            <person name="Behrendt U."/>
            <person name="Kube M."/>
            <person name="Schneck V."/>
            <person name="Ulrich A."/>
        </authorList>
    </citation>
    <scope>NUCLEOTIDE SEQUENCE</scope>
    <source>
        <strain evidence="1">A1P009</strain>
    </source>
</reference>
<comment type="caution">
    <text evidence="1">The sequence shown here is derived from an EMBL/GenBank/DDBJ whole genome shotgun (WGS) entry which is preliminary data.</text>
</comment>